<organism evidence="3 4">
    <name type="scientific">Gordonia jinghuaiqii</name>
    <dbReference type="NCBI Taxonomy" id="2758710"/>
    <lineage>
        <taxon>Bacteria</taxon>
        <taxon>Bacillati</taxon>
        <taxon>Actinomycetota</taxon>
        <taxon>Actinomycetes</taxon>
        <taxon>Mycobacteriales</taxon>
        <taxon>Gordoniaceae</taxon>
        <taxon>Gordonia</taxon>
    </lineage>
</organism>
<dbReference type="InterPro" id="IPR043426">
    <property type="entry name" value="MltB-like"/>
</dbReference>
<dbReference type="Pfam" id="PF13406">
    <property type="entry name" value="SLT_2"/>
    <property type="match status" value="1"/>
</dbReference>
<dbReference type="Proteomes" id="UP000515663">
    <property type="component" value="Chromosome"/>
</dbReference>
<protein>
    <submittedName>
        <fullName evidence="3">Lytic murein transglycosylase</fullName>
    </submittedName>
</protein>
<proteinExistence type="predicted"/>
<dbReference type="GO" id="GO:0009253">
    <property type="term" value="P:peptidoglycan catabolic process"/>
    <property type="evidence" value="ECO:0007669"/>
    <property type="project" value="TreeGrafter"/>
</dbReference>
<name>A0A7D7QIF6_9ACTN</name>
<dbReference type="GO" id="GO:0008933">
    <property type="term" value="F:peptidoglycan lytic transglycosylase activity"/>
    <property type="evidence" value="ECO:0007669"/>
    <property type="project" value="TreeGrafter"/>
</dbReference>
<dbReference type="SUPFAM" id="SSF53955">
    <property type="entry name" value="Lysozyme-like"/>
    <property type="match status" value="1"/>
</dbReference>
<evidence type="ECO:0000259" key="2">
    <source>
        <dbReference type="Pfam" id="PF13406"/>
    </source>
</evidence>
<dbReference type="PANTHER" id="PTHR30163:SF8">
    <property type="entry name" value="LYTIC MUREIN TRANSGLYCOSYLASE"/>
    <property type="match status" value="1"/>
</dbReference>
<dbReference type="KEGG" id="gji:H1R19_03580"/>
<evidence type="ECO:0000256" key="1">
    <source>
        <dbReference type="SAM" id="MobiDB-lite"/>
    </source>
</evidence>
<feature type="compositionally biased region" description="Polar residues" evidence="1">
    <location>
        <begin position="65"/>
        <end position="80"/>
    </location>
</feature>
<dbReference type="InterPro" id="IPR031304">
    <property type="entry name" value="SLT_2"/>
</dbReference>
<dbReference type="PANTHER" id="PTHR30163">
    <property type="entry name" value="MEMBRANE-BOUND LYTIC MUREIN TRANSGLYCOSYLASE B"/>
    <property type="match status" value="1"/>
</dbReference>
<dbReference type="CDD" id="cd13399">
    <property type="entry name" value="Slt35-like"/>
    <property type="match status" value="1"/>
</dbReference>
<feature type="domain" description="Transglycosylase SLT" evidence="2">
    <location>
        <begin position="195"/>
        <end position="239"/>
    </location>
</feature>
<dbReference type="AlphaFoldDB" id="A0A7D7QIF6"/>
<evidence type="ECO:0000313" key="4">
    <source>
        <dbReference type="Proteomes" id="UP000515663"/>
    </source>
</evidence>
<feature type="region of interest" description="Disordered" evidence="1">
    <location>
        <begin position="65"/>
        <end position="104"/>
    </location>
</feature>
<evidence type="ECO:0000313" key="3">
    <source>
        <dbReference type="EMBL" id="QMT02264.1"/>
    </source>
</evidence>
<feature type="compositionally biased region" description="Basic residues" evidence="1">
    <location>
        <begin position="9"/>
        <end position="21"/>
    </location>
</feature>
<accession>A0A7D7QIF6</accession>
<keyword evidence="4" id="KW-1185">Reference proteome</keyword>
<dbReference type="InterPro" id="IPR023346">
    <property type="entry name" value="Lysozyme-like_dom_sf"/>
</dbReference>
<reference evidence="4" key="1">
    <citation type="submission" date="2020-07" db="EMBL/GenBank/DDBJ databases">
        <title>novel species isolated from the respiratory tract of Marmot.</title>
        <authorList>
            <person name="Zhang G."/>
        </authorList>
    </citation>
    <scope>NUCLEOTIDE SEQUENCE [LARGE SCALE GENOMIC DNA]</scope>
    <source>
        <strain evidence="4">686</strain>
    </source>
</reference>
<sequence>MYTRGRSVLGKHSKPRGKFGPRGKLGPRNFGPRQKRRTALWATALLPVGVLAGAATAGAELSSHTAAPTPVSAPQSSVDSTTTPPTVTPVVEAHPIAPPPPVRPASVTTGAVPATNYDAYEAAANSVKITHPRCNIDWKVIAGIGKVESHHADHGNVAPDGALRSAIFGPRLDGTLAGNEVINDTDGGQLDGDAAYDRAVGPMQFLPSTWKAYAADGNKDGKSDPQNIFDAALTTANYLCDGNLDLRDPSSLVTAVLRYNNSMDYVNKVLGFARVY</sequence>
<feature type="compositionally biased region" description="Low complexity" evidence="1">
    <location>
        <begin position="81"/>
        <end position="95"/>
    </location>
</feature>
<dbReference type="EMBL" id="CP059491">
    <property type="protein sequence ID" value="QMT02264.1"/>
    <property type="molecule type" value="Genomic_DNA"/>
</dbReference>
<dbReference type="Gene3D" id="1.10.530.10">
    <property type="match status" value="1"/>
</dbReference>
<feature type="region of interest" description="Disordered" evidence="1">
    <location>
        <begin position="1"/>
        <end position="33"/>
    </location>
</feature>
<gene>
    <name evidence="3" type="ORF">H1R19_03580</name>
</gene>